<evidence type="ECO:0000313" key="2">
    <source>
        <dbReference type="Proteomes" id="UP001064048"/>
    </source>
</evidence>
<evidence type="ECO:0000313" key="1">
    <source>
        <dbReference type="EMBL" id="KAI8431671.1"/>
    </source>
</evidence>
<organism evidence="1 2">
    <name type="scientific">Choristoneura fumiferana</name>
    <name type="common">Spruce budworm moth</name>
    <name type="synonym">Archips fumiferana</name>
    <dbReference type="NCBI Taxonomy" id="7141"/>
    <lineage>
        <taxon>Eukaryota</taxon>
        <taxon>Metazoa</taxon>
        <taxon>Ecdysozoa</taxon>
        <taxon>Arthropoda</taxon>
        <taxon>Hexapoda</taxon>
        <taxon>Insecta</taxon>
        <taxon>Pterygota</taxon>
        <taxon>Neoptera</taxon>
        <taxon>Endopterygota</taxon>
        <taxon>Lepidoptera</taxon>
        <taxon>Glossata</taxon>
        <taxon>Ditrysia</taxon>
        <taxon>Tortricoidea</taxon>
        <taxon>Tortricidae</taxon>
        <taxon>Tortricinae</taxon>
        <taxon>Choristoneura</taxon>
    </lineage>
</organism>
<proteinExistence type="predicted"/>
<dbReference type="EMBL" id="CM046130">
    <property type="protein sequence ID" value="KAI8431671.1"/>
    <property type="molecule type" value="Genomic_DNA"/>
</dbReference>
<dbReference type="Proteomes" id="UP001064048">
    <property type="component" value="Chromosome 30"/>
</dbReference>
<sequence>MTTIKLEIDAEELLACRICLATDIKLNGIHEHHLDEAFSDLMGTPLSVGDGLPQHVCEGCSAALRQARALRVRCRRAHDLLTKSLSHQHYITTDTIRSLDRTSLQEKDITDIPDIADIVDTGDIYPKSLDYLDHSNDSSQLLSTLCQPDSDVEMTDVKDPNYIDIPVVEMDDLDDIDVKLSELKAKLEGKIKKEKGTRRKRVKKEKVRKRRKETEDVKEVKDITFKEEKPSVEWVAKKKTPYKRKKKGFKRYFMCDEDYAKFEERYNIEVVRLSEEEQQREMEARKESENYLHALVRCEKCFKGFLSMFTYENHIKVHDPALGPNECPLCQCRFKWPNKLRTHLIECHQLKYVCKECKLVIRGRYMAVMHAQFHAGKTWECKHCPLTFKKQSTFYTHLRINHSTENALGGTCDICGETFTGAMGLRMHKTQTHNKKEIKALKCLICKIQFENKDALDRHFLPDNDCDPKLRFCESCGCSFCDEDQLSLHRQRQHGVEVYKCDDCNKSFLSKSSLSTHIDRVHLNIKPRFRFYNYKKTNRQRGGARLDYMCETCGKAYTCFALLKTHQMSHTGERPFKCSQCPKSFITASQLKGHRDSFHARMRKYRCPLCPKTFLRQSSIYKHRLIHTGEKPYACSICSKAFTQSGSLTTHVKYVHMKLKPPPRRRRKPDDHY</sequence>
<reference evidence="1 2" key="1">
    <citation type="journal article" date="2022" name="Genome Biol. Evol.">
        <title>The Spruce Budworm Genome: Reconstructing the Evolutionary History of Antifreeze Proteins.</title>
        <authorList>
            <person name="Beliveau C."/>
            <person name="Gagne P."/>
            <person name="Picq S."/>
            <person name="Vernygora O."/>
            <person name="Keeling C.I."/>
            <person name="Pinkney K."/>
            <person name="Doucet D."/>
            <person name="Wen F."/>
            <person name="Johnston J.S."/>
            <person name="Maaroufi H."/>
            <person name="Boyle B."/>
            <person name="Laroche J."/>
            <person name="Dewar K."/>
            <person name="Juretic N."/>
            <person name="Blackburn G."/>
            <person name="Nisole A."/>
            <person name="Brunet B."/>
            <person name="Brandao M."/>
            <person name="Lumley L."/>
            <person name="Duan J."/>
            <person name="Quan G."/>
            <person name="Lucarotti C.J."/>
            <person name="Roe A.D."/>
            <person name="Sperling F.A.H."/>
            <person name="Levesque R.C."/>
            <person name="Cusson M."/>
        </authorList>
    </citation>
    <scope>NUCLEOTIDE SEQUENCE [LARGE SCALE GENOMIC DNA]</scope>
    <source>
        <strain evidence="1">Glfc:IPQL:Cfum</strain>
    </source>
</reference>
<gene>
    <name evidence="1" type="ORF">MSG28_016150</name>
</gene>
<protein>
    <submittedName>
        <fullName evidence="1">Uncharacterized protein</fullName>
    </submittedName>
</protein>
<name>A0ACC0K6K8_CHOFU</name>
<keyword evidence="2" id="KW-1185">Reference proteome</keyword>
<accession>A0ACC0K6K8</accession>
<comment type="caution">
    <text evidence="1">The sequence shown here is derived from an EMBL/GenBank/DDBJ whole genome shotgun (WGS) entry which is preliminary data.</text>
</comment>